<organism evidence="2 3">
    <name type="scientific">Reticulomyxa filosa</name>
    <dbReference type="NCBI Taxonomy" id="46433"/>
    <lineage>
        <taxon>Eukaryota</taxon>
        <taxon>Sar</taxon>
        <taxon>Rhizaria</taxon>
        <taxon>Retaria</taxon>
        <taxon>Foraminifera</taxon>
        <taxon>Monothalamids</taxon>
        <taxon>Reticulomyxidae</taxon>
        <taxon>Reticulomyxa</taxon>
    </lineage>
</organism>
<evidence type="ECO:0000256" key="1">
    <source>
        <dbReference type="SAM" id="Phobius"/>
    </source>
</evidence>
<proteinExistence type="predicted"/>
<reference evidence="2 3" key="1">
    <citation type="journal article" date="2013" name="Curr. Biol.">
        <title>The Genome of the Foraminiferan Reticulomyxa filosa.</title>
        <authorList>
            <person name="Glockner G."/>
            <person name="Hulsmann N."/>
            <person name="Schleicher M."/>
            <person name="Noegel A.A."/>
            <person name="Eichinger L."/>
            <person name="Gallinger C."/>
            <person name="Pawlowski J."/>
            <person name="Sierra R."/>
            <person name="Euteneuer U."/>
            <person name="Pillet L."/>
            <person name="Moustafa A."/>
            <person name="Platzer M."/>
            <person name="Groth M."/>
            <person name="Szafranski K."/>
            <person name="Schliwa M."/>
        </authorList>
    </citation>
    <scope>NUCLEOTIDE SEQUENCE [LARGE SCALE GENOMIC DNA]</scope>
</reference>
<gene>
    <name evidence="2" type="ORF">RFI_19684</name>
</gene>
<dbReference type="Proteomes" id="UP000023152">
    <property type="component" value="Unassembled WGS sequence"/>
</dbReference>
<accession>X6MUH3</accession>
<name>X6MUH3_RETFI</name>
<keyword evidence="1" id="KW-1133">Transmembrane helix</keyword>
<feature type="transmembrane region" description="Helical" evidence="1">
    <location>
        <begin position="88"/>
        <end position="108"/>
    </location>
</feature>
<comment type="caution">
    <text evidence="2">The sequence shown here is derived from an EMBL/GenBank/DDBJ whole genome shotgun (WGS) entry which is preliminary data.</text>
</comment>
<dbReference type="AlphaFoldDB" id="X6MUH3"/>
<feature type="transmembrane region" description="Helical" evidence="1">
    <location>
        <begin position="14"/>
        <end position="36"/>
    </location>
</feature>
<keyword evidence="3" id="KW-1185">Reference proteome</keyword>
<feature type="transmembrane region" description="Helical" evidence="1">
    <location>
        <begin position="56"/>
        <end position="76"/>
    </location>
</feature>
<keyword evidence="1" id="KW-0472">Membrane</keyword>
<sequence>MALLFSQNSSALEWFTGVYFIFQLVVIAPWNVYSYYRLQRSRDVYVQMKTSLLRSVILYLILFDSWVNTPLILLQWGTQGLGHKNYNAVYVVSLVYILCYWNLVIVLVNSHSFTYFYKFAIGDYLSKQELNQTLSQANVQSTGNWYIKHKSLYGHFLKWCILCVILSLLRGLVALLSIIFFFF</sequence>
<dbReference type="EMBL" id="ASPP01016246">
    <property type="protein sequence ID" value="ETO17638.1"/>
    <property type="molecule type" value="Genomic_DNA"/>
</dbReference>
<evidence type="ECO:0000313" key="2">
    <source>
        <dbReference type="EMBL" id="ETO17638.1"/>
    </source>
</evidence>
<keyword evidence="1" id="KW-0812">Transmembrane</keyword>
<feature type="transmembrane region" description="Helical" evidence="1">
    <location>
        <begin position="156"/>
        <end position="182"/>
    </location>
</feature>
<protein>
    <submittedName>
        <fullName evidence="2">Uncharacterized protein</fullName>
    </submittedName>
</protein>
<evidence type="ECO:0000313" key="3">
    <source>
        <dbReference type="Proteomes" id="UP000023152"/>
    </source>
</evidence>